<feature type="domain" description="TNFR-Cys" evidence="15">
    <location>
        <begin position="60"/>
        <end position="102"/>
    </location>
</feature>
<keyword evidence="9 12" id="KW-1015">Disulfide bond</keyword>
<feature type="signal peptide" evidence="14">
    <location>
        <begin position="1"/>
        <end position="23"/>
    </location>
</feature>
<keyword evidence="2" id="KW-0597">Phosphoprotein</keyword>
<evidence type="ECO:0000256" key="10">
    <source>
        <dbReference type="ARBA" id="ARBA00023170"/>
    </source>
</evidence>
<sequence length="261" mass="28316">MITLKIIVLFTVIVPLHYDFCWCRCADAEYEIGGRCCPMCAAGNHVLWHCTEDTSTTCAPCPEFTYIDEPNGLSKCFDCTVCDASRGIRVKKACTQSSDTVCEPLEQFYCTERNKDSCRFAVKHSECSPGQYIKQAGTPSTDTVCADCEADTYSNGSFSSCLPHTQCEALGLTETSPGTRSSDSECGNTTTAHIVLSVIVTLIMIIIIAVVCFTIVHNRKKKRSGTGIQGTGNDFNEAVSMVDDGCITAESNGLEEEVPTN</sequence>
<dbReference type="SMART" id="SM00208">
    <property type="entry name" value="TNFR"/>
    <property type="match status" value="4"/>
</dbReference>
<dbReference type="PANTHER" id="PTHR46838">
    <property type="entry name" value="TUMOR NECROSIS FACTOR RECEPTOR SUPERFAMILY MEMBER 14"/>
    <property type="match status" value="1"/>
</dbReference>
<evidence type="ECO:0000256" key="5">
    <source>
        <dbReference type="ARBA" id="ARBA00022729"/>
    </source>
</evidence>
<dbReference type="EMBL" id="KJ746831">
    <property type="protein sequence ID" value="AIE88313.1"/>
    <property type="molecule type" value="mRNA"/>
</dbReference>
<dbReference type="FunFam" id="2.10.50.10:FF:000007">
    <property type="entry name" value="TNF receptor superfamily member 14"/>
    <property type="match status" value="1"/>
</dbReference>
<protein>
    <submittedName>
        <fullName evidence="16">Tumor necrosis factor receptor superfamily member 14</fullName>
    </submittedName>
</protein>
<dbReference type="CDD" id="cd13405">
    <property type="entry name" value="TNFRSF14_teleost"/>
    <property type="match status" value="1"/>
</dbReference>
<evidence type="ECO:0000259" key="15">
    <source>
        <dbReference type="PROSITE" id="PS50050"/>
    </source>
</evidence>
<comment type="subcellular location">
    <subcellularLocation>
        <location evidence="1">Membrane</location>
        <topology evidence="1">Single-pass type I membrane protein</topology>
    </subcellularLocation>
</comment>
<evidence type="ECO:0000256" key="8">
    <source>
        <dbReference type="ARBA" id="ARBA00023136"/>
    </source>
</evidence>
<keyword evidence="8 13" id="KW-0472">Membrane</keyword>
<evidence type="ECO:0000256" key="11">
    <source>
        <dbReference type="ARBA" id="ARBA00023180"/>
    </source>
</evidence>
<name>A0A075FEY4_CTEID</name>
<dbReference type="GO" id="GO:0050830">
    <property type="term" value="P:defense response to Gram-positive bacterium"/>
    <property type="evidence" value="ECO:0007669"/>
    <property type="project" value="TreeGrafter"/>
</dbReference>
<organism evidence="16">
    <name type="scientific">Ctenopharyngodon idella</name>
    <name type="common">Grass carp</name>
    <name type="synonym">Leuciscus idella</name>
    <dbReference type="NCBI Taxonomy" id="7959"/>
    <lineage>
        <taxon>Eukaryota</taxon>
        <taxon>Metazoa</taxon>
        <taxon>Chordata</taxon>
        <taxon>Craniata</taxon>
        <taxon>Vertebrata</taxon>
        <taxon>Euteleostomi</taxon>
        <taxon>Actinopterygii</taxon>
        <taxon>Neopterygii</taxon>
        <taxon>Teleostei</taxon>
        <taxon>Ostariophysi</taxon>
        <taxon>Cypriniformes</taxon>
        <taxon>Xenocyprididae</taxon>
        <taxon>Xenocypridinae</taxon>
        <taxon>Ctenopharyngodon</taxon>
    </lineage>
</organism>
<dbReference type="Pfam" id="PF00020">
    <property type="entry name" value="TNFR_c6"/>
    <property type="match status" value="3"/>
</dbReference>
<feature type="repeat" description="TNFR-Cys" evidence="12">
    <location>
        <begin position="60"/>
        <end position="102"/>
    </location>
</feature>
<evidence type="ECO:0000256" key="9">
    <source>
        <dbReference type="ARBA" id="ARBA00023157"/>
    </source>
</evidence>
<dbReference type="InterPro" id="IPR001368">
    <property type="entry name" value="TNFR/NGFR_Cys_rich_reg"/>
</dbReference>
<evidence type="ECO:0000256" key="7">
    <source>
        <dbReference type="ARBA" id="ARBA00022989"/>
    </source>
</evidence>
<feature type="chain" id="PRO_5001706263" evidence="14">
    <location>
        <begin position="24"/>
        <end position="261"/>
    </location>
</feature>
<evidence type="ECO:0000256" key="14">
    <source>
        <dbReference type="SAM" id="SignalP"/>
    </source>
</evidence>
<dbReference type="FunFam" id="2.10.50.10:FF:000009">
    <property type="entry name" value="Tumor necrosis factor receptor superfamily member 14"/>
    <property type="match status" value="1"/>
</dbReference>
<dbReference type="GO" id="GO:0046642">
    <property type="term" value="P:negative regulation of alpha-beta T cell proliferation"/>
    <property type="evidence" value="ECO:0007669"/>
    <property type="project" value="TreeGrafter"/>
</dbReference>
<dbReference type="GO" id="GO:2000406">
    <property type="term" value="P:positive regulation of T cell migration"/>
    <property type="evidence" value="ECO:0007669"/>
    <property type="project" value="TreeGrafter"/>
</dbReference>
<keyword evidence="5 14" id="KW-0732">Signal</keyword>
<feature type="disulfide bond" evidence="12">
    <location>
        <begin position="61"/>
        <end position="76"/>
    </location>
</feature>
<dbReference type="PROSITE" id="PS00652">
    <property type="entry name" value="TNFR_NGFR_1"/>
    <property type="match status" value="1"/>
</dbReference>
<dbReference type="AlphaFoldDB" id="A0A075FEY4"/>
<evidence type="ECO:0000256" key="1">
    <source>
        <dbReference type="ARBA" id="ARBA00004479"/>
    </source>
</evidence>
<evidence type="ECO:0000256" key="6">
    <source>
        <dbReference type="ARBA" id="ARBA00022737"/>
    </source>
</evidence>
<dbReference type="PANTHER" id="PTHR46838:SF1">
    <property type="entry name" value="TUMOR NECROSIS FACTOR RECEPTOR SUPERFAMILY MEMBER 14"/>
    <property type="match status" value="1"/>
</dbReference>
<dbReference type="SUPFAM" id="SSF57586">
    <property type="entry name" value="TNF receptor-like"/>
    <property type="match status" value="3"/>
</dbReference>
<keyword evidence="10 16" id="KW-0675">Receptor</keyword>
<dbReference type="GO" id="GO:0050829">
    <property type="term" value="P:defense response to Gram-negative bacterium"/>
    <property type="evidence" value="ECO:0007669"/>
    <property type="project" value="TreeGrafter"/>
</dbReference>
<proteinExistence type="evidence at transcript level"/>
<dbReference type="GO" id="GO:0009897">
    <property type="term" value="C:external side of plasma membrane"/>
    <property type="evidence" value="ECO:0007669"/>
    <property type="project" value="TreeGrafter"/>
</dbReference>
<keyword evidence="4 13" id="KW-0812">Transmembrane</keyword>
<comment type="caution">
    <text evidence="12">Lacks conserved residue(s) required for the propagation of feature annotation.</text>
</comment>
<evidence type="ECO:0000256" key="12">
    <source>
        <dbReference type="PROSITE-ProRule" id="PRU00206"/>
    </source>
</evidence>
<evidence type="ECO:0000256" key="4">
    <source>
        <dbReference type="ARBA" id="ARBA00022692"/>
    </source>
</evidence>
<evidence type="ECO:0000256" key="2">
    <source>
        <dbReference type="ARBA" id="ARBA00022553"/>
    </source>
</evidence>
<dbReference type="GO" id="GO:0002720">
    <property type="term" value="P:positive regulation of cytokine production involved in immune response"/>
    <property type="evidence" value="ECO:0007669"/>
    <property type="project" value="TreeGrafter"/>
</dbReference>
<keyword evidence="3" id="KW-0945">Host-virus interaction</keyword>
<accession>A0A075FEY4</accession>
<keyword evidence="6" id="KW-0677">Repeat</keyword>
<reference evidence="16" key="1">
    <citation type="submission" date="2014-04" db="EMBL/GenBank/DDBJ databases">
        <title>Molecular characterization of cytokines LIGHT (TNFSF14) and its receptor in grass carp.</title>
        <authorList>
            <person name="Pandit N.P."/>
            <person name="Li J."/>
        </authorList>
    </citation>
    <scope>NUCLEOTIDE SEQUENCE</scope>
</reference>
<dbReference type="FunFam" id="2.10.50.10:FF:000088">
    <property type="entry name" value="Si:ch211-261n11.7"/>
    <property type="match status" value="1"/>
</dbReference>
<dbReference type="PROSITE" id="PS50050">
    <property type="entry name" value="TNFR_NGFR_2"/>
    <property type="match status" value="1"/>
</dbReference>
<keyword evidence="11" id="KW-0325">Glycoprotein</keyword>
<evidence type="ECO:0000256" key="13">
    <source>
        <dbReference type="SAM" id="Phobius"/>
    </source>
</evidence>
<dbReference type="Gene3D" id="2.10.50.10">
    <property type="entry name" value="Tumor Necrosis Factor Receptor, subunit A, domain 2"/>
    <property type="match status" value="3"/>
</dbReference>
<evidence type="ECO:0000256" key="3">
    <source>
        <dbReference type="ARBA" id="ARBA00022581"/>
    </source>
</evidence>
<feature type="transmembrane region" description="Helical" evidence="13">
    <location>
        <begin position="194"/>
        <end position="216"/>
    </location>
</feature>
<keyword evidence="7 13" id="KW-1133">Transmembrane helix</keyword>
<evidence type="ECO:0000313" key="16">
    <source>
        <dbReference type="EMBL" id="AIE88313.1"/>
    </source>
</evidence>